<reference evidence="2" key="1">
    <citation type="journal article" date="2015" name="Nature">
        <title>Complex archaea that bridge the gap between prokaryotes and eukaryotes.</title>
        <authorList>
            <person name="Spang A."/>
            <person name="Saw J.H."/>
            <person name="Jorgensen S.L."/>
            <person name="Zaremba-Niedzwiedzka K."/>
            <person name="Martijn J."/>
            <person name="Lind A.E."/>
            <person name="van Eijk R."/>
            <person name="Schleper C."/>
            <person name="Guy L."/>
            <person name="Ettema T.J."/>
        </authorList>
    </citation>
    <scope>NUCLEOTIDE SEQUENCE</scope>
</reference>
<dbReference type="InterPro" id="IPR035940">
    <property type="entry name" value="CAP_sf"/>
</dbReference>
<comment type="caution">
    <text evidence="2">The sequence shown here is derived from an EMBL/GenBank/DDBJ whole genome shotgun (WGS) entry which is preliminary data.</text>
</comment>
<dbReference type="AlphaFoldDB" id="A0A0F9W5V1"/>
<feature type="domain" description="SCP" evidence="1">
    <location>
        <begin position="71"/>
        <end position="197"/>
    </location>
</feature>
<gene>
    <name evidence="2" type="ORF">LCGC14_0055990</name>
</gene>
<accession>A0A0F9W5V1</accession>
<sequence>MKNLVADTRGMRPAPWALATPLLTISLLTILLIGMLMGASSSWASDETQSDSASLQGECELTDQKREMLAQINEARSQERQCGSQHFAAAEPLAWNCKLEAAAEMHVKDMAENDYFSHTGTDGNEIQHRVSDTGYRWQAVGENIAAGHSSSAAAVEGWLESPGHCRNIMSADFTEMGMANAKPSSAESRYSSFWVQVLAHPR</sequence>
<evidence type="ECO:0000259" key="1">
    <source>
        <dbReference type="Pfam" id="PF00188"/>
    </source>
</evidence>
<name>A0A0F9W5V1_9ZZZZ</name>
<protein>
    <recommendedName>
        <fullName evidence="1">SCP domain-containing protein</fullName>
    </recommendedName>
</protein>
<dbReference type="Pfam" id="PF00188">
    <property type="entry name" value="CAP"/>
    <property type="match status" value="1"/>
</dbReference>
<proteinExistence type="predicted"/>
<dbReference type="InterPro" id="IPR014044">
    <property type="entry name" value="CAP_dom"/>
</dbReference>
<evidence type="ECO:0000313" key="2">
    <source>
        <dbReference type="EMBL" id="KKO07643.1"/>
    </source>
</evidence>
<dbReference type="SUPFAM" id="SSF55797">
    <property type="entry name" value="PR-1-like"/>
    <property type="match status" value="1"/>
</dbReference>
<dbReference type="EMBL" id="LAZR01000012">
    <property type="protein sequence ID" value="KKO07643.1"/>
    <property type="molecule type" value="Genomic_DNA"/>
</dbReference>
<dbReference type="Gene3D" id="3.40.33.10">
    <property type="entry name" value="CAP"/>
    <property type="match status" value="1"/>
</dbReference>
<dbReference type="PANTHER" id="PTHR31157:SF1">
    <property type="entry name" value="SCP DOMAIN-CONTAINING PROTEIN"/>
    <property type="match status" value="1"/>
</dbReference>
<dbReference type="CDD" id="cd05379">
    <property type="entry name" value="CAP_bacterial"/>
    <property type="match status" value="1"/>
</dbReference>
<dbReference type="PANTHER" id="PTHR31157">
    <property type="entry name" value="SCP DOMAIN-CONTAINING PROTEIN"/>
    <property type="match status" value="1"/>
</dbReference>
<organism evidence="2">
    <name type="scientific">marine sediment metagenome</name>
    <dbReference type="NCBI Taxonomy" id="412755"/>
    <lineage>
        <taxon>unclassified sequences</taxon>
        <taxon>metagenomes</taxon>
        <taxon>ecological metagenomes</taxon>
    </lineage>
</organism>